<evidence type="ECO:0000313" key="1">
    <source>
        <dbReference type="EMBL" id="SHL73914.1"/>
    </source>
</evidence>
<organism evidence="1 2">
    <name type="scientific">Streptomyces yunnanensis</name>
    <dbReference type="NCBI Taxonomy" id="156453"/>
    <lineage>
        <taxon>Bacteria</taxon>
        <taxon>Bacillati</taxon>
        <taxon>Actinomycetota</taxon>
        <taxon>Actinomycetes</taxon>
        <taxon>Kitasatosporales</taxon>
        <taxon>Streptomycetaceae</taxon>
        <taxon>Streptomyces</taxon>
    </lineage>
</organism>
<accession>A0A9X8MT41</accession>
<proteinExistence type="predicted"/>
<dbReference type="Proteomes" id="UP000184388">
    <property type="component" value="Unassembled WGS sequence"/>
</dbReference>
<comment type="caution">
    <text evidence="1">The sequence shown here is derived from an EMBL/GenBank/DDBJ whole genome shotgun (WGS) entry which is preliminary data.</text>
</comment>
<evidence type="ECO:0000313" key="2">
    <source>
        <dbReference type="Proteomes" id="UP000184388"/>
    </source>
</evidence>
<dbReference type="RefSeq" id="WP_073444577.1">
    <property type="nucleotide sequence ID" value="NZ_FRBK01000006.1"/>
</dbReference>
<reference evidence="2" key="1">
    <citation type="submission" date="2016-11" db="EMBL/GenBank/DDBJ databases">
        <authorList>
            <person name="Jaros S."/>
            <person name="Januszkiewicz K."/>
            <person name="Wedrychowicz H."/>
        </authorList>
    </citation>
    <scope>NUCLEOTIDE SEQUENCE [LARGE SCALE GENOMIC DNA]</scope>
    <source>
        <strain evidence="2">CGMCC 4.3555</strain>
    </source>
</reference>
<dbReference type="EMBL" id="FRBK01000006">
    <property type="protein sequence ID" value="SHL73914.1"/>
    <property type="molecule type" value="Genomic_DNA"/>
</dbReference>
<protein>
    <submittedName>
        <fullName evidence="1">Uncharacterized protein</fullName>
    </submittedName>
</protein>
<dbReference type="AlphaFoldDB" id="A0A9X8MT41"/>
<gene>
    <name evidence="1" type="ORF">SAMN05216268_10631</name>
</gene>
<sequence>MAIDHRPLQLVGEVSARDGGPDLVRAVDGELELRFTLSIPRWRNARLDGRDYHRVVLRSPGTGDAAAYAAVLRPGQRLHVHGVWRTRVGLAGTVDELVVTRLWAPLPIPAGTPVRQPREGDLL</sequence>
<name>A0A9X8MT41_9ACTN</name>